<dbReference type="NCBIfam" id="NF005559">
    <property type="entry name" value="PRK07231.1"/>
    <property type="match status" value="1"/>
</dbReference>
<evidence type="ECO:0000259" key="3">
    <source>
        <dbReference type="SMART" id="SM00822"/>
    </source>
</evidence>
<gene>
    <name evidence="4" type="ORF">caldi_12800</name>
</gene>
<dbReference type="InterPro" id="IPR020904">
    <property type="entry name" value="Sc_DH/Rdtase_CS"/>
</dbReference>
<dbReference type="Gene3D" id="3.40.50.720">
    <property type="entry name" value="NAD(P)-binding Rossmann-like Domain"/>
    <property type="match status" value="1"/>
</dbReference>
<dbReference type="InterPro" id="IPR036291">
    <property type="entry name" value="NAD(P)-bd_dom_sf"/>
</dbReference>
<dbReference type="Pfam" id="PF13561">
    <property type="entry name" value="adh_short_C2"/>
    <property type="match status" value="1"/>
</dbReference>
<evidence type="ECO:0000256" key="1">
    <source>
        <dbReference type="ARBA" id="ARBA00006484"/>
    </source>
</evidence>
<sequence>MNDRNVLDLFRLAGQVALVTGAASGIGQALAVALAQAGADIALVANRRSPEETVSAIEAAGRRAAVLQADLSRLRARDGEQLVDEVIRRMGRLDILVNCAGTTWRGPALEVDDEAWERDLAVNARAPLFLSRAAARHMAERGRGKIVNVASVLSFQGGVRVLPYAASKHALAGITRALANELAPLGIQVNALAPGYIATEFTKVLQDDPVRNRQILERVPAGRWGQPWDLAGAVVFLASAASDFMTGQVLVVDGGWLSR</sequence>
<dbReference type="RefSeq" id="WP_264844253.1">
    <property type="nucleotide sequence ID" value="NZ_AP025628.1"/>
</dbReference>
<dbReference type="InterPro" id="IPR057326">
    <property type="entry name" value="KR_dom"/>
</dbReference>
<dbReference type="PANTHER" id="PTHR42760:SF5">
    <property type="entry name" value="2-DEHYDRO-3-DEOXY-D-GLUCONATE 5-DEHYDROGENASE"/>
    <property type="match status" value="1"/>
</dbReference>
<dbReference type="GO" id="GO:0016616">
    <property type="term" value="F:oxidoreductase activity, acting on the CH-OH group of donors, NAD or NADP as acceptor"/>
    <property type="evidence" value="ECO:0007669"/>
    <property type="project" value="TreeGrafter"/>
</dbReference>
<dbReference type="EMBL" id="AP025628">
    <property type="protein sequence ID" value="BDG60190.1"/>
    <property type="molecule type" value="Genomic_DNA"/>
</dbReference>
<dbReference type="InterPro" id="IPR002347">
    <property type="entry name" value="SDR_fam"/>
</dbReference>
<dbReference type="PROSITE" id="PS00061">
    <property type="entry name" value="ADH_SHORT"/>
    <property type="match status" value="1"/>
</dbReference>
<reference evidence="4" key="1">
    <citation type="submission" date="2022-03" db="EMBL/GenBank/DDBJ databases">
        <title>Complete genome sequence of Caldinitratiruptor microaerophilus.</title>
        <authorList>
            <person name="Mukaiyama R."/>
            <person name="Nishiyama T."/>
            <person name="Ueda K."/>
        </authorList>
    </citation>
    <scope>NUCLEOTIDE SEQUENCE</scope>
    <source>
        <strain evidence="4">JCM 16183</strain>
    </source>
</reference>
<dbReference type="AlphaFoldDB" id="A0AA35CMU3"/>
<dbReference type="PANTHER" id="PTHR42760">
    <property type="entry name" value="SHORT-CHAIN DEHYDROGENASES/REDUCTASES FAMILY MEMBER"/>
    <property type="match status" value="1"/>
</dbReference>
<dbReference type="KEGG" id="cmic:caldi_12800"/>
<comment type="similarity">
    <text evidence="1">Belongs to the short-chain dehydrogenases/reductases (SDR) family.</text>
</comment>
<dbReference type="Proteomes" id="UP001163687">
    <property type="component" value="Chromosome"/>
</dbReference>
<feature type="domain" description="Ketoreductase" evidence="3">
    <location>
        <begin position="15"/>
        <end position="195"/>
    </location>
</feature>
<dbReference type="SMART" id="SM00822">
    <property type="entry name" value="PKS_KR"/>
    <property type="match status" value="1"/>
</dbReference>
<name>A0AA35CMU3_9FIRM</name>
<keyword evidence="2" id="KW-0560">Oxidoreductase</keyword>
<organism evidence="4 5">
    <name type="scientific">Caldinitratiruptor microaerophilus</name>
    <dbReference type="NCBI Taxonomy" id="671077"/>
    <lineage>
        <taxon>Bacteria</taxon>
        <taxon>Bacillati</taxon>
        <taxon>Bacillota</taxon>
        <taxon>Clostridia</taxon>
        <taxon>Eubacteriales</taxon>
        <taxon>Symbiobacteriaceae</taxon>
        <taxon>Caldinitratiruptor</taxon>
    </lineage>
</organism>
<evidence type="ECO:0000313" key="5">
    <source>
        <dbReference type="Proteomes" id="UP001163687"/>
    </source>
</evidence>
<keyword evidence="5" id="KW-1185">Reference proteome</keyword>
<dbReference type="FunFam" id="3.40.50.720:FF:000084">
    <property type="entry name" value="Short-chain dehydrogenase reductase"/>
    <property type="match status" value="1"/>
</dbReference>
<dbReference type="PRINTS" id="PR00081">
    <property type="entry name" value="GDHRDH"/>
</dbReference>
<proteinExistence type="inferred from homology"/>
<protein>
    <submittedName>
        <fullName evidence="4">2-deoxy-D-gluconate 3-dehydrogenase</fullName>
    </submittedName>
</protein>
<dbReference type="GO" id="GO:0008206">
    <property type="term" value="P:bile acid metabolic process"/>
    <property type="evidence" value="ECO:0007669"/>
    <property type="project" value="UniProtKB-ARBA"/>
</dbReference>
<evidence type="ECO:0000313" key="4">
    <source>
        <dbReference type="EMBL" id="BDG60190.1"/>
    </source>
</evidence>
<dbReference type="SUPFAM" id="SSF51735">
    <property type="entry name" value="NAD(P)-binding Rossmann-fold domains"/>
    <property type="match status" value="1"/>
</dbReference>
<dbReference type="PRINTS" id="PR00080">
    <property type="entry name" value="SDRFAMILY"/>
</dbReference>
<evidence type="ECO:0000256" key="2">
    <source>
        <dbReference type="ARBA" id="ARBA00023002"/>
    </source>
</evidence>
<accession>A0AA35CMU3</accession>